<gene>
    <name evidence="1" type="ORF">BWQ96_04715</name>
</gene>
<keyword evidence="2" id="KW-1185">Reference proteome</keyword>
<dbReference type="EMBL" id="NBIV01000059">
    <property type="protein sequence ID" value="PXF45513.1"/>
    <property type="molecule type" value="Genomic_DNA"/>
</dbReference>
<dbReference type="Proteomes" id="UP000247409">
    <property type="component" value="Unassembled WGS sequence"/>
</dbReference>
<evidence type="ECO:0000313" key="1">
    <source>
        <dbReference type="EMBL" id="PXF45513.1"/>
    </source>
</evidence>
<proteinExistence type="predicted"/>
<organism evidence="1 2">
    <name type="scientific">Gracilariopsis chorda</name>
    <dbReference type="NCBI Taxonomy" id="448386"/>
    <lineage>
        <taxon>Eukaryota</taxon>
        <taxon>Rhodophyta</taxon>
        <taxon>Florideophyceae</taxon>
        <taxon>Rhodymeniophycidae</taxon>
        <taxon>Gracilariales</taxon>
        <taxon>Gracilariaceae</taxon>
        <taxon>Gracilariopsis</taxon>
    </lineage>
</organism>
<dbReference type="AlphaFoldDB" id="A0A2V3ITR7"/>
<protein>
    <submittedName>
        <fullName evidence="1">Uncharacterized protein</fullName>
    </submittedName>
</protein>
<sequence>MLPIEAQVDVLYDDANENVLKELCILVRESLRGVTCVSDEENNVALVTSADDVGNEEASVTVCSEIESFRRVVREEKNERGFEVDIRL</sequence>
<name>A0A2V3ITR7_9FLOR</name>
<accession>A0A2V3ITR7</accession>
<comment type="caution">
    <text evidence="1">The sequence shown here is derived from an EMBL/GenBank/DDBJ whole genome shotgun (WGS) entry which is preliminary data.</text>
</comment>
<reference evidence="1 2" key="1">
    <citation type="journal article" date="2018" name="Mol. Biol. Evol.">
        <title>Analysis of the draft genome of the red seaweed Gracilariopsis chorda provides insights into genome size evolution in Rhodophyta.</title>
        <authorList>
            <person name="Lee J."/>
            <person name="Yang E.C."/>
            <person name="Graf L."/>
            <person name="Yang J.H."/>
            <person name="Qiu H."/>
            <person name="Zel Zion U."/>
            <person name="Chan C.X."/>
            <person name="Stephens T.G."/>
            <person name="Weber A.P.M."/>
            <person name="Boo G.H."/>
            <person name="Boo S.M."/>
            <person name="Kim K.M."/>
            <person name="Shin Y."/>
            <person name="Jung M."/>
            <person name="Lee S.J."/>
            <person name="Yim H.S."/>
            <person name="Lee J.H."/>
            <person name="Bhattacharya D."/>
            <person name="Yoon H.S."/>
        </authorList>
    </citation>
    <scope>NUCLEOTIDE SEQUENCE [LARGE SCALE GENOMIC DNA]</scope>
    <source>
        <strain evidence="1 2">SKKU-2015</strain>
        <tissue evidence="1">Whole body</tissue>
    </source>
</reference>
<evidence type="ECO:0000313" key="2">
    <source>
        <dbReference type="Proteomes" id="UP000247409"/>
    </source>
</evidence>